<sequence>MQRCNGQVDEDVAIISGGECHGSHISECCRDSEVGSAVGHVDEDVDIISGGECHGSHLDKNFQGQYEHAGPFVLRIVGKSEVNVWHSLCHRLARHLTILNGLGLGSALSNIEGRYSDAGMHGLRPHAMHRRLCGTFGIHMSPRLGRHASITACVYSLRMWAIVDAKGMTNRSVGKPMVCWIAMS</sequence>
<organism evidence="1 2">
    <name type="scientific">Prunus persica</name>
    <name type="common">Peach</name>
    <name type="synonym">Amygdalus persica</name>
    <dbReference type="NCBI Taxonomy" id="3760"/>
    <lineage>
        <taxon>Eukaryota</taxon>
        <taxon>Viridiplantae</taxon>
        <taxon>Streptophyta</taxon>
        <taxon>Embryophyta</taxon>
        <taxon>Tracheophyta</taxon>
        <taxon>Spermatophyta</taxon>
        <taxon>Magnoliopsida</taxon>
        <taxon>eudicotyledons</taxon>
        <taxon>Gunneridae</taxon>
        <taxon>Pentapetalae</taxon>
        <taxon>rosids</taxon>
        <taxon>fabids</taxon>
        <taxon>Rosales</taxon>
        <taxon>Rosaceae</taxon>
        <taxon>Amygdaloideae</taxon>
        <taxon>Amygdaleae</taxon>
        <taxon>Prunus</taxon>
    </lineage>
</organism>
<dbReference type="AlphaFoldDB" id="A0A251QHR5"/>
<gene>
    <name evidence="1" type="ORF">PRUPE_2G186400</name>
</gene>
<protein>
    <submittedName>
        <fullName evidence="1">Uncharacterized protein</fullName>
    </submittedName>
</protein>
<dbReference type="Gramene" id="ONI23391">
    <property type="protein sequence ID" value="ONI23391"/>
    <property type="gene ID" value="PRUPE_2G186400"/>
</dbReference>
<evidence type="ECO:0000313" key="2">
    <source>
        <dbReference type="Proteomes" id="UP000006882"/>
    </source>
</evidence>
<dbReference type="EMBL" id="CM007652">
    <property type="protein sequence ID" value="ONI23391.1"/>
    <property type="molecule type" value="Genomic_DNA"/>
</dbReference>
<evidence type="ECO:0000313" key="1">
    <source>
        <dbReference type="EMBL" id="ONI23391.1"/>
    </source>
</evidence>
<keyword evidence="2" id="KW-1185">Reference proteome</keyword>
<proteinExistence type="predicted"/>
<dbReference type="Proteomes" id="UP000006882">
    <property type="component" value="Chromosome G2"/>
</dbReference>
<accession>A0A251QHR5</accession>
<reference evidence="1 2" key="1">
    <citation type="journal article" date="2013" name="Nat. Genet.">
        <title>The high-quality draft genome of peach (Prunus persica) identifies unique patterns of genetic diversity, domestication and genome evolution.</title>
        <authorList>
            <consortium name="International Peach Genome Initiative"/>
            <person name="Verde I."/>
            <person name="Abbott A.G."/>
            <person name="Scalabrin S."/>
            <person name="Jung S."/>
            <person name="Shu S."/>
            <person name="Marroni F."/>
            <person name="Zhebentyayeva T."/>
            <person name="Dettori M.T."/>
            <person name="Grimwood J."/>
            <person name="Cattonaro F."/>
            <person name="Zuccolo A."/>
            <person name="Rossini L."/>
            <person name="Jenkins J."/>
            <person name="Vendramin E."/>
            <person name="Meisel L.A."/>
            <person name="Decroocq V."/>
            <person name="Sosinski B."/>
            <person name="Prochnik S."/>
            <person name="Mitros T."/>
            <person name="Policriti A."/>
            <person name="Cipriani G."/>
            <person name="Dondini L."/>
            <person name="Ficklin S."/>
            <person name="Goodstein D.M."/>
            <person name="Xuan P."/>
            <person name="Del Fabbro C."/>
            <person name="Aramini V."/>
            <person name="Copetti D."/>
            <person name="Gonzalez S."/>
            <person name="Horner D.S."/>
            <person name="Falchi R."/>
            <person name="Lucas S."/>
            <person name="Mica E."/>
            <person name="Maldonado J."/>
            <person name="Lazzari B."/>
            <person name="Bielenberg D."/>
            <person name="Pirona R."/>
            <person name="Miculan M."/>
            <person name="Barakat A."/>
            <person name="Testolin R."/>
            <person name="Stella A."/>
            <person name="Tartarini S."/>
            <person name="Tonutti P."/>
            <person name="Arus P."/>
            <person name="Orellana A."/>
            <person name="Wells C."/>
            <person name="Main D."/>
            <person name="Vizzotto G."/>
            <person name="Silva H."/>
            <person name="Salamini F."/>
            <person name="Schmutz J."/>
            <person name="Morgante M."/>
            <person name="Rokhsar D.S."/>
        </authorList>
    </citation>
    <scope>NUCLEOTIDE SEQUENCE [LARGE SCALE GENOMIC DNA]</scope>
    <source>
        <strain evidence="2">cv. Nemared</strain>
    </source>
</reference>
<name>A0A251QHR5_PRUPE</name>